<accession>A0ABT0Y674</accession>
<dbReference type="InterPro" id="IPR037069">
    <property type="entry name" value="AcylCoA_DH/ox_N_sf"/>
</dbReference>
<keyword evidence="4" id="KW-1185">Reference proteome</keyword>
<dbReference type="Gene3D" id="1.20.140.10">
    <property type="entry name" value="Butyryl-CoA Dehydrogenase, subunit A, domain 3"/>
    <property type="match status" value="1"/>
</dbReference>
<dbReference type="InterPro" id="IPR036250">
    <property type="entry name" value="AcylCo_DH-like_C"/>
</dbReference>
<protein>
    <recommendedName>
        <fullName evidence="2">Acyl-CoA dehydrogenase C-terminal domain-containing protein</fullName>
    </recommendedName>
</protein>
<organism evidence="3 4">
    <name type="scientific">Paractinoplanes hotanensis</name>
    <dbReference type="NCBI Taxonomy" id="2906497"/>
    <lineage>
        <taxon>Bacteria</taxon>
        <taxon>Bacillati</taxon>
        <taxon>Actinomycetota</taxon>
        <taxon>Actinomycetes</taxon>
        <taxon>Micromonosporales</taxon>
        <taxon>Micromonosporaceae</taxon>
        <taxon>Paractinoplanes</taxon>
    </lineage>
</organism>
<dbReference type="Gene3D" id="1.10.540.10">
    <property type="entry name" value="Acyl-CoA dehydrogenase/oxidase, N-terminal domain"/>
    <property type="match status" value="1"/>
</dbReference>
<dbReference type="SUPFAM" id="SSF56645">
    <property type="entry name" value="Acyl-CoA dehydrogenase NM domain-like"/>
    <property type="match status" value="1"/>
</dbReference>
<dbReference type="SUPFAM" id="SSF47203">
    <property type="entry name" value="Acyl-CoA dehydrogenase C-terminal domain-like"/>
    <property type="match status" value="1"/>
</dbReference>
<evidence type="ECO:0000313" key="3">
    <source>
        <dbReference type="EMBL" id="MCM4081048.1"/>
    </source>
</evidence>
<dbReference type="InterPro" id="IPR013107">
    <property type="entry name" value="Acyl-CoA_DH_C"/>
</dbReference>
<dbReference type="InterPro" id="IPR046373">
    <property type="entry name" value="Acyl-CoA_Oxase/DH_mid-dom_sf"/>
</dbReference>
<evidence type="ECO:0000313" key="4">
    <source>
        <dbReference type="Proteomes" id="UP001523216"/>
    </source>
</evidence>
<proteinExistence type="predicted"/>
<keyword evidence="1" id="KW-0560">Oxidoreductase</keyword>
<dbReference type="RefSeq" id="WP_251800844.1">
    <property type="nucleotide sequence ID" value="NZ_JAMQOL010000037.1"/>
</dbReference>
<comment type="caution">
    <text evidence="3">The sequence shown here is derived from an EMBL/GenBank/DDBJ whole genome shotgun (WGS) entry which is preliminary data.</text>
</comment>
<dbReference type="Pfam" id="PF08028">
    <property type="entry name" value="Acyl-CoA_dh_2"/>
    <property type="match status" value="1"/>
</dbReference>
<name>A0ABT0Y674_9ACTN</name>
<dbReference type="Gene3D" id="2.40.110.10">
    <property type="entry name" value="Butyryl-CoA Dehydrogenase, subunit A, domain 2"/>
    <property type="match status" value="1"/>
</dbReference>
<sequence length="391" mass="42339">MVATPTSVTASADELPALREPRTAADILANVRALTPVVREQADATQAQAFLTDRMREALRAAGAYRVGFSRRRGGPEMSLTDQTRMVEAVATADAGIAWNVAVLAATGFYAGRLGDAAFAELYPELDLPTCGSFHPKGKAVEVPGGYRVTGRWKFGSGIRSADRIVAGVEVQRDGEPVRKPDGSVLTLGVWLPKEQVSLLDDWHVIGLRGSSSQGYTVDDVFVPADHSFDRFFAPTADAEPLNKHVELPFYSMAGISVGIAQHAVDLATGHLRDRKATERQLTLLGEAVSYVRAARSLVLDGMRAIDEQIFTEGTTPDELTMARGDAPMAQEFTRVVLDRCGEILGSQVVYESFPFERLVRDSTGVTAHASTWRSRWTSVGQTLVAMGESR</sequence>
<dbReference type="PANTHER" id="PTHR43884:SF12">
    <property type="entry name" value="ISOVALERYL-COA DEHYDROGENASE, MITOCHONDRIAL-RELATED"/>
    <property type="match status" value="1"/>
</dbReference>
<feature type="domain" description="Acyl-CoA dehydrogenase C-terminal" evidence="2">
    <location>
        <begin position="253"/>
        <end position="371"/>
    </location>
</feature>
<dbReference type="PANTHER" id="PTHR43884">
    <property type="entry name" value="ACYL-COA DEHYDROGENASE"/>
    <property type="match status" value="1"/>
</dbReference>
<gene>
    <name evidence="3" type="ORF">LXN57_26075</name>
</gene>
<dbReference type="PIRSF" id="PIRSF016578">
    <property type="entry name" value="HsaA"/>
    <property type="match status" value="1"/>
</dbReference>
<evidence type="ECO:0000259" key="2">
    <source>
        <dbReference type="Pfam" id="PF08028"/>
    </source>
</evidence>
<reference evidence="3 4" key="1">
    <citation type="submission" date="2022-06" db="EMBL/GenBank/DDBJ databases">
        <title>Actinoplanes abujensis sp. nov., isolated from Nigerian arid soil.</title>
        <authorList>
            <person name="Ding P."/>
        </authorList>
    </citation>
    <scope>NUCLEOTIDE SEQUENCE [LARGE SCALE GENOMIC DNA]</scope>
    <source>
        <strain evidence="4">TRM88002</strain>
    </source>
</reference>
<dbReference type="InterPro" id="IPR009100">
    <property type="entry name" value="AcylCoA_DH/oxidase_NM_dom_sf"/>
</dbReference>
<dbReference type="Proteomes" id="UP001523216">
    <property type="component" value="Unassembled WGS sequence"/>
</dbReference>
<dbReference type="EMBL" id="JAMQOL010000037">
    <property type="protein sequence ID" value="MCM4081048.1"/>
    <property type="molecule type" value="Genomic_DNA"/>
</dbReference>
<evidence type="ECO:0000256" key="1">
    <source>
        <dbReference type="ARBA" id="ARBA00023002"/>
    </source>
</evidence>